<dbReference type="GO" id="GO:0016491">
    <property type="term" value="F:oxidoreductase activity"/>
    <property type="evidence" value="ECO:0007669"/>
    <property type="project" value="InterPro"/>
</dbReference>
<name>A0A239AA37_9ACTN</name>
<reference evidence="2" key="1">
    <citation type="submission" date="2017-06" db="EMBL/GenBank/DDBJ databases">
        <authorList>
            <person name="Varghese N."/>
            <person name="Submissions S."/>
        </authorList>
    </citation>
    <scope>NUCLEOTIDE SEQUENCE [LARGE SCALE GENOMIC DNA]</scope>
    <source>
        <strain evidence="2">DSM 45423</strain>
    </source>
</reference>
<dbReference type="RefSeq" id="WP_176449802.1">
    <property type="nucleotide sequence ID" value="NZ_FZOH01000001.1"/>
</dbReference>
<dbReference type="PIRSF" id="PIRSF021513">
    <property type="entry name" value="GrhN_RubW_prd"/>
    <property type="match status" value="1"/>
</dbReference>
<evidence type="ECO:0000313" key="2">
    <source>
        <dbReference type="Proteomes" id="UP000198386"/>
    </source>
</evidence>
<dbReference type="AlphaFoldDB" id="A0A239AA37"/>
<evidence type="ECO:0008006" key="3">
    <source>
        <dbReference type="Google" id="ProtNLM"/>
    </source>
</evidence>
<dbReference type="EMBL" id="FZOH01000001">
    <property type="protein sequence ID" value="SNR91743.1"/>
    <property type="molecule type" value="Genomic_DNA"/>
</dbReference>
<evidence type="ECO:0000313" key="1">
    <source>
        <dbReference type="EMBL" id="SNR91743.1"/>
    </source>
</evidence>
<gene>
    <name evidence="1" type="ORF">SAMN04488107_0625</name>
</gene>
<organism evidence="1 2">
    <name type="scientific">Geodermatophilus saharensis</name>
    <dbReference type="NCBI Taxonomy" id="1137994"/>
    <lineage>
        <taxon>Bacteria</taxon>
        <taxon>Bacillati</taxon>
        <taxon>Actinomycetota</taxon>
        <taxon>Actinomycetes</taxon>
        <taxon>Geodermatophilales</taxon>
        <taxon>Geodermatophilaceae</taxon>
        <taxon>Geodermatophilus</taxon>
    </lineage>
</organism>
<protein>
    <recommendedName>
        <fullName evidence="3">Deazaflavin-dependent oxidoreductase, nitroreductase family</fullName>
    </recommendedName>
</protein>
<sequence length="140" mass="15575">MRLVNPLVRRLVARGVARDQLLVLHLTGRRTGRRHDLPVGYHVVDGVPTVFTTSGWRHNCAGGADVEVTFRGKRRPARATPVTDPPGVAALYRRLIEEMGWRAAQRRMGVPTTVGRTPPLEELQDAVTRSGLSLVRLDLR</sequence>
<dbReference type="InterPro" id="IPR004378">
    <property type="entry name" value="F420H2_quin_Rdtase"/>
</dbReference>
<dbReference type="InterPro" id="IPR012349">
    <property type="entry name" value="Split_barrel_FMN-bd"/>
</dbReference>
<accession>A0A239AA37</accession>
<proteinExistence type="predicted"/>
<dbReference type="Proteomes" id="UP000198386">
    <property type="component" value="Unassembled WGS sequence"/>
</dbReference>
<keyword evidence="2" id="KW-1185">Reference proteome</keyword>
<dbReference type="Gene3D" id="2.30.110.10">
    <property type="entry name" value="Electron Transport, Fmn-binding Protein, Chain A"/>
    <property type="match status" value="1"/>
</dbReference>
<dbReference type="InterPro" id="IPR016791">
    <property type="entry name" value="Polyketide_synth_GrhN/RubW_prd"/>
</dbReference>
<dbReference type="Pfam" id="PF04075">
    <property type="entry name" value="F420H2_quin_red"/>
    <property type="match status" value="1"/>
</dbReference>